<dbReference type="AlphaFoldDB" id="A0A085MI30"/>
<protein>
    <submittedName>
        <fullName evidence="2">Uncharacterized protein</fullName>
    </submittedName>
</protein>
<gene>
    <name evidence="2" type="ORF">M513_02133</name>
    <name evidence="3" type="ORF">M514_02133</name>
</gene>
<evidence type="ECO:0000313" key="2">
    <source>
        <dbReference type="EMBL" id="KFD56876.1"/>
    </source>
</evidence>
<organism evidence="2 4">
    <name type="scientific">Trichuris suis</name>
    <name type="common">pig whipworm</name>
    <dbReference type="NCBI Taxonomy" id="68888"/>
    <lineage>
        <taxon>Eukaryota</taxon>
        <taxon>Metazoa</taxon>
        <taxon>Ecdysozoa</taxon>
        <taxon>Nematoda</taxon>
        <taxon>Enoplea</taxon>
        <taxon>Dorylaimia</taxon>
        <taxon>Trichinellida</taxon>
        <taxon>Trichuridae</taxon>
        <taxon>Trichuris</taxon>
    </lineage>
</organism>
<sequence length="102" mass="11801">MVYSRKSVEKIKDIKSLKFQTLSEKNVQFLQHTEKNVQNNELLEVATFNYHLCYVMELAAPPASKANADDRSHEILKHHCSSSREQNPFHTDEETINPSKVD</sequence>
<accession>A0A085MI30</accession>
<reference evidence="2 4" key="1">
    <citation type="journal article" date="2014" name="Nat. Genet.">
        <title>Genome and transcriptome of the porcine whipworm Trichuris suis.</title>
        <authorList>
            <person name="Jex A.R."/>
            <person name="Nejsum P."/>
            <person name="Schwarz E.M."/>
            <person name="Hu L."/>
            <person name="Young N.D."/>
            <person name="Hall R.S."/>
            <person name="Korhonen P.K."/>
            <person name="Liao S."/>
            <person name="Thamsborg S."/>
            <person name="Xia J."/>
            <person name="Xu P."/>
            <person name="Wang S."/>
            <person name="Scheerlinck J.P."/>
            <person name="Hofmann A."/>
            <person name="Sternberg P.W."/>
            <person name="Wang J."/>
            <person name="Gasser R.B."/>
        </authorList>
    </citation>
    <scope>NUCLEOTIDE SEQUENCE [LARGE SCALE GENOMIC DNA]</scope>
    <source>
        <strain evidence="3">DCEP-RM93F</strain>
        <strain evidence="2">DCEP-RM93M</strain>
    </source>
</reference>
<dbReference type="EMBL" id="KL363191">
    <property type="protein sequence ID" value="KFD56876.1"/>
    <property type="molecule type" value="Genomic_DNA"/>
</dbReference>
<keyword evidence="4" id="KW-1185">Reference proteome</keyword>
<dbReference type="Proteomes" id="UP000030764">
    <property type="component" value="Unassembled WGS sequence"/>
</dbReference>
<evidence type="ECO:0000256" key="1">
    <source>
        <dbReference type="SAM" id="MobiDB-lite"/>
    </source>
</evidence>
<dbReference type="EMBL" id="KL367614">
    <property type="protein sequence ID" value="KFD61696.1"/>
    <property type="molecule type" value="Genomic_DNA"/>
</dbReference>
<feature type="region of interest" description="Disordered" evidence="1">
    <location>
        <begin position="78"/>
        <end position="102"/>
    </location>
</feature>
<name>A0A085MI30_9BILA</name>
<evidence type="ECO:0000313" key="3">
    <source>
        <dbReference type="EMBL" id="KFD61696.1"/>
    </source>
</evidence>
<evidence type="ECO:0000313" key="4">
    <source>
        <dbReference type="Proteomes" id="UP000030764"/>
    </source>
</evidence>
<dbReference type="Proteomes" id="UP000030758">
    <property type="component" value="Unassembled WGS sequence"/>
</dbReference>
<proteinExistence type="predicted"/>